<dbReference type="Gene3D" id="3.90.550.10">
    <property type="entry name" value="Spore Coat Polysaccharide Biosynthesis Protein SpsA, Chain A"/>
    <property type="match status" value="1"/>
</dbReference>
<dbReference type="AlphaFoldDB" id="A0A8J7IVD9"/>
<accession>A0A8J7IVD9</accession>
<dbReference type="Proteomes" id="UP000640583">
    <property type="component" value="Unassembled WGS sequence"/>
</dbReference>
<protein>
    <submittedName>
        <fullName evidence="7">Glycosyltransferase</fullName>
    </submittedName>
</protein>
<dbReference type="Pfam" id="PF05157">
    <property type="entry name" value="MshEN"/>
    <property type="match status" value="1"/>
</dbReference>
<evidence type="ECO:0000256" key="4">
    <source>
        <dbReference type="SAM" id="Phobius"/>
    </source>
</evidence>
<feature type="transmembrane region" description="Helical" evidence="4">
    <location>
        <begin position="181"/>
        <end position="201"/>
    </location>
</feature>
<keyword evidence="8" id="KW-1185">Reference proteome</keyword>
<feature type="domain" description="Glycosyltransferase 2-like" evidence="6">
    <location>
        <begin position="313"/>
        <end position="505"/>
    </location>
</feature>
<keyword evidence="3" id="KW-0808">Transferase</keyword>
<keyword evidence="4" id="KW-1133">Transmembrane helix</keyword>
<feature type="transmembrane region" description="Helical" evidence="4">
    <location>
        <begin position="478"/>
        <end position="499"/>
    </location>
</feature>
<comment type="caution">
    <text evidence="7">The sequence shown here is derived from an EMBL/GenBank/DDBJ whole genome shotgun (WGS) entry which is preliminary data.</text>
</comment>
<feature type="transmembrane region" description="Helical" evidence="4">
    <location>
        <begin position="156"/>
        <end position="175"/>
    </location>
</feature>
<name>A0A8J7IVD9_9RHOB</name>
<dbReference type="InterPro" id="IPR007831">
    <property type="entry name" value="T2SS_GspE_N"/>
</dbReference>
<feature type="transmembrane region" description="Helical" evidence="4">
    <location>
        <begin position="550"/>
        <end position="570"/>
    </location>
</feature>
<dbReference type="GO" id="GO:0016757">
    <property type="term" value="F:glycosyltransferase activity"/>
    <property type="evidence" value="ECO:0007669"/>
    <property type="project" value="UniProtKB-KW"/>
</dbReference>
<dbReference type="InterPro" id="IPR001173">
    <property type="entry name" value="Glyco_trans_2-like"/>
</dbReference>
<evidence type="ECO:0000259" key="5">
    <source>
        <dbReference type="Pfam" id="PF05157"/>
    </source>
</evidence>
<dbReference type="PANTHER" id="PTHR43630:SF1">
    <property type="entry name" value="POLY-BETA-1,6-N-ACETYL-D-GLUCOSAMINE SYNTHASE"/>
    <property type="match status" value="1"/>
</dbReference>
<dbReference type="PANTHER" id="PTHR43630">
    <property type="entry name" value="POLY-BETA-1,6-N-ACETYL-D-GLUCOSAMINE SYNTHASE"/>
    <property type="match status" value="1"/>
</dbReference>
<evidence type="ECO:0000313" key="8">
    <source>
        <dbReference type="Proteomes" id="UP000640583"/>
    </source>
</evidence>
<dbReference type="SUPFAM" id="SSF160246">
    <property type="entry name" value="EspE N-terminal domain-like"/>
    <property type="match status" value="1"/>
</dbReference>
<dbReference type="Pfam" id="PF13632">
    <property type="entry name" value="Glyco_trans_2_3"/>
    <property type="match status" value="1"/>
</dbReference>
<dbReference type="EMBL" id="JADCKQ010000004">
    <property type="protein sequence ID" value="MBI1493263.1"/>
    <property type="molecule type" value="Genomic_DNA"/>
</dbReference>
<keyword evidence="4" id="KW-0812">Transmembrane</keyword>
<keyword evidence="4" id="KW-0472">Membrane</keyword>
<feature type="domain" description="Type II secretion system protein GspE N-terminal" evidence="5">
    <location>
        <begin position="50"/>
        <end position="96"/>
    </location>
</feature>
<dbReference type="SUPFAM" id="SSF53448">
    <property type="entry name" value="Nucleotide-diphospho-sugar transferases"/>
    <property type="match status" value="1"/>
</dbReference>
<dbReference type="InterPro" id="IPR037257">
    <property type="entry name" value="T2SS_E_N_sf"/>
</dbReference>
<evidence type="ECO:0000259" key="6">
    <source>
        <dbReference type="Pfam" id="PF13632"/>
    </source>
</evidence>
<organism evidence="7 8">
    <name type="scientific">Halocynthiibacter styelae</name>
    <dbReference type="NCBI Taxonomy" id="2761955"/>
    <lineage>
        <taxon>Bacteria</taxon>
        <taxon>Pseudomonadati</taxon>
        <taxon>Pseudomonadota</taxon>
        <taxon>Alphaproteobacteria</taxon>
        <taxon>Rhodobacterales</taxon>
        <taxon>Paracoccaceae</taxon>
        <taxon>Halocynthiibacter</taxon>
    </lineage>
</organism>
<evidence type="ECO:0000256" key="1">
    <source>
        <dbReference type="ARBA" id="ARBA00006739"/>
    </source>
</evidence>
<feature type="transmembrane region" description="Helical" evidence="4">
    <location>
        <begin position="519"/>
        <end position="543"/>
    </location>
</feature>
<dbReference type="InterPro" id="IPR029044">
    <property type="entry name" value="Nucleotide-diphossugar_trans"/>
</dbReference>
<reference evidence="7" key="1">
    <citation type="submission" date="2020-10" db="EMBL/GenBank/DDBJ databases">
        <title>Paenihalocynthiibacter styelae gen. nov., sp. nov., isolated from stalked sea squirt Styela clava.</title>
        <authorList>
            <person name="Kim Y.-O."/>
            <person name="Yoon J.-H."/>
        </authorList>
    </citation>
    <scope>NUCLEOTIDE SEQUENCE</scope>
    <source>
        <strain evidence="7">MYP1-1</strain>
    </source>
</reference>
<proteinExistence type="inferred from homology"/>
<evidence type="ECO:0000256" key="3">
    <source>
        <dbReference type="ARBA" id="ARBA00022679"/>
    </source>
</evidence>
<gene>
    <name evidence="7" type="ORF">H1D41_06425</name>
</gene>
<comment type="similarity">
    <text evidence="1">Belongs to the glycosyltransferase 2 family.</text>
</comment>
<sequence>MNCVRPGDLLKAITIHARQDCSLGDILLARGMISEDDLLSAEERRWNCCHINPEIHAPDPRLIALIGTRFCLEHRVLPWRQIGQSIVLLTSDPDHFARATAVLPDTFPPVSMALCTQRRLTNALLDQNQLSLAQEAETCVAEDESFRSRKHHLLRWKLAIPGIGILAAAVFFPAVFLAGLFFWSILTLMAFTIMKVAACFAQQKHHREQAKQEAPHPRLAPPIRLPRVSVLVPLFRENQIAEQLIKRLSLLEYPRELLEICLVAEEDDLVTLHAISETELPDWMRPVVVPAGKLRTKPRALNFALDFCSGSIIGVYDAEDAPDPDQIHKIVRRFSERGPEVVCLQGVLDYYNARTNWLSRCFTIEYATWFRVVLPGIMRLGFAIPLGGTTLFFRRAALEKLGRWDAYNVTEDADLGIRLARYGYRAEIIETVTHEEANCRVIPWIKQRSRWIKGFAATWAVHMRAPRLLWQQLGAWKFLGFQIMFLCTLSQFVLAPLLWSLWLVPLGIGHPLHAILPNWVFLSVAGLFILTEAITIAVGIYAVSGKEHRFLSLWVPTLHFYFPLGALASYKGLWELILSPFYWDKTSHGHFQPADNAD</sequence>
<keyword evidence="2" id="KW-0328">Glycosyltransferase</keyword>
<evidence type="ECO:0000313" key="7">
    <source>
        <dbReference type="EMBL" id="MBI1493263.1"/>
    </source>
</evidence>
<evidence type="ECO:0000256" key="2">
    <source>
        <dbReference type="ARBA" id="ARBA00022676"/>
    </source>
</evidence>